<dbReference type="SUPFAM" id="SSF52058">
    <property type="entry name" value="L domain-like"/>
    <property type="match status" value="1"/>
</dbReference>
<dbReference type="EMBL" id="GBHO01043569">
    <property type="protein sequence ID" value="JAG00035.1"/>
    <property type="molecule type" value="Transcribed_RNA"/>
</dbReference>
<dbReference type="PANTHER" id="PTHR15454">
    <property type="entry name" value="NISCHARIN RELATED"/>
    <property type="match status" value="1"/>
</dbReference>
<reference evidence="13" key="1">
    <citation type="journal article" date="2014" name="PLoS ONE">
        <title>Transcriptome-Based Identification of ABC Transporters in the Western Tarnished Plant Bug Lygus hesperus.</title>
        <authorList>
            <person name="Hull J.J."/>
            <person name="Chaney K."/>
            <person name="Geib S.M."/>
            <person name="Fabrick J.A."/>
            <person name="Brent C.S."/>
            <person name="Walsh D."/>
            <person name="Lavine L.C."/>
        </authorList>
    </citation>
    <scope>NUCLEOTIDE SEQUENCE</scope>
</reference>
<reference evidence="13" key="2">
    <citation type="submission" date="2014-07" db="EMBL/GenBank/DDBJ databases">
        <authorList>
            <person name="Hull J."/>
        </authorList>
    </citation>
    <scope>NUCLEOTIDE SEQUENCE</scope>
</reference>
<dbReference type="GO" id="GO:0005874">
    <property type="term" value="C:microtubule"/>
    <property type="evidence" value="ECO:0007669"/>
    <property type="project" value="UniProtKB-KW"/>
</dbReference>
<evidence type="ECO:0000256" key="2">
    <source>
        <dbReference type="ARBA" id="ARBA00022490"/>
    </source>
</evidence>
<feature type="region of interest" description="Disordered" evidence="12">
    <location>
        <begin position="1"/>
        <end position="22"/>
    </location>
</feature>
<evidence type="ECO:0000256" key="11">
    <source>
        <dbReference type="ARBA" id="ARBA00049760"/>
    </source>
</evidence>
<evidence type="ECO:0000256" key="7">
    <source>
        <dbReference type="ARBA" id="ARBA00023175"/>
    </source>
</evidence>
<dbReference type="InterPro" id="IPR025875">
    <property type="entry name" value="Leu-rich_rpt_4"/>
</dbReference>
<comment type="similarity">
    <text evidence="10">Belongs to the dynein light chain LC1-type family.</text>
</comment>
<evidence type="ECO:0000256" key="4">
    <source>
        <dbReference type="ARBA" id="ARBA00022701"/>
    </source>
</evidence>
<accession>A0A0A9W589</accession>
<dbReference type="GO" id="GO:0036158">
    <property type="term" value="P:outer dynein arm assembly"/>
    <property type="evidence" value="ECO:0007669"/>
    <property type="project" value="TreeGrafter"/>
</dbReference>
<dbReference type="Pfam" id="PF12799">
    <property type="entry name" value="LRR_4"/>
    <property type="match status" value="1"/>
</dbReference>
<evidence type="ECO:0000313" key="14">
    <source>
        <dbReference type="EMBL" id="JAG53847.1"/>
    </source>
</evidence>
<dbReference type="PROSITE" id="PS51450">
    <property type="entry name" value="LRR"/>
    <property type="match status" value="3"/>
</dbReference>
<evidence type="ECO:0000256" key="3">
    <source>
        <dbReference type="ARBA" id="ARBA00022614"/>
    </source>
</evidence>
<keyword evidence="4" id="KW-0493">Microtubule</keyword>
<protein>
    <recommendedName>
        <fullName evidence="11">Dynein axonemal light chain 1</fullName>
    </recommendedName>
</protein>
<dbReference type="EMBL" id="GBRD01011977">
    <property type="protein sequence ID" value="JAG53847.1"/>
    <property type="molecule type" value="Transcribed_RNA"/>
</dbReference>
<evidence type="ECO:0000256" key="10">
    <source>
        <dbReference type="ARBA" id="ARBA00049659"/>
    </source>
</evidence>
<reference evidence="14" key="3">
    <citation type="submission" date="2014-09" db="EMBL/GenBank/DDBJ databases">
        <authorList>
            <person name="Magalhaes I.L.F."/>
            <person name="Oliveira U."/>
            <person name="Santos F.R."/>
            <person name="Vidigal T.H.D.A."/>
            <person name="Brescovit A.D."/>
            <person name="Santos A.J."/>
        </authorList>
    </citation>
    <scope>NUCLEOTIDE SEQUENCE</scope>
</reference>
<evidence type="ECO:0000256" key="9">
    <source>
        <dbReference type="ARBA" id="ARBA00023273"/>
    </source>
</evidence>
<keyword evidence="3" id="KW-0433">Leucine-rich repeat</keyword>
<dbReference type="AlphaFoldDB" id="A0A0A9W589"/>
<name>A0A0A9W589_LYGHE</name>
<dbReference type="FunFam" id="3.80.10.10:FF:000049">
    <property type="entry name" value="Dynein light chain 1"/>
    <property type="match status" value="1"/>
</dbReference>
<comment type="subcellular location">
    <subcellularLocation>
        <location evidence="1">Cytoplasm</location>
        <location evidence="1">Cytoskeleton</location>
        <location evidence="1">Cilium axoneme</location>
    </subcellularLocation>
</comment>
<dbReference type="InterPro" id="IPR032675">
    <property type="entry name" value="LRR_dom_sf"/>
</dbReference>
<keyword evidence="5" id="KW-0677">Repeat</keyword>
<dbReference type="GO" id="GO:0043014">
    <property type="term" value="F:alpha-tubulin binding"/>
    <property type="evidence" value="ECO:0007669"/>
    <property type="project" value="TreeGrafter"/>
</dbReference>
<dbReference type="GO" id="GO:0005930">
    <property type="term" value="C:axoneme"/>
    <property type="evidence" value="ECO:0007669"/>
    <property type="project" value="UniProtKB-SubCell"/>
</dbReference>
<evidence type="ECO:0000256" key="6">
    <source>
        <dbReference type="ARBA" id="ARBA00023017"/>
    </source>
</evidence>
<organism evidence="13">
    <name type="scientific">Lygus hesperus</name>
    <name type="common">Western plant bug</name>
    <dbReference type="NCBI Taxonomy" id="30085"/>
    <lineage>
        <taxon>Eukaryota</taxon>
        <taxon>Metazoa</taxon>
        <taxon>Ecdysozoa</taxon>
        <taxon>Arthropoda</taxon>
        <taxon>Hexapoda</taxon>
        <taxon>Insecta</taxon>
        <taxon>Pterygota</taxon>
        <taxon>Neoptera</taxon>
        <taxon>Paraneoptera</taxon>
        <taxon>Hemiptera</taxon>
        <taxon>Heteroptera</taxon>
        <taxon>Panheteroptera</taxon>
        <taxon>Cimicomorpha</taxon>
        <taxon>Miridae</taxon>
        <taxon>Mirini</taxon>
        <taxon>Lygus</taxon>
    </lineage>
</organism>
<evidence type="ECO:0000256" key="5">
    <source>
        <dbReference type="ARBA" id="ARBA00022737"/>
    </source>
</evidence>
<proteinExistence type="inferred from homology"/>
<dbReference type="GO" id="GO:0045504">
    <property type="term" value="F:dynein heavy chain binding"/>
    <property type="evidence" value="ECO:0007669"/>
    <property type="project" value="TreeGrafter"/>
</dbReference>
<dbReference type="Gene3D" id="3.80.10.10">
    <property type="entry name" value="Ribonuclease Inhibitor"/>
    <property type="match status" value="1"/>
</dbReference>
<dbReference type="PANTHER" id="PTHR15454:SF73">
    <property type="entry name" value="DYNEIN AXONEMAL LIGHT CHAIN 1"/>
    <property type="match status" value="1"/>
</dbReference>
<keyword evidence="9" id="KW-0966">Cell projection</keyword>
<dbReference type="InterPro" id="IPR001611">
    <property type="entry name" value="Leu-rich_rpt"/>
</dbReference>
<dbReference type="GO" id="GO:0030286">
    <property type="term" value="C:dynein complex"/>
    <property type="evidence" value="ECO:0007669"/>
    <property type="project" value="UniProtKB-KW"/>
</dbReference>
<evidence type="ECO:0000313" key="13">
    <source>
        <dbReference type="EMBL" id="JAG00035.1"/>
    </source>
</evidence>
<keyword evidence="2" id="KW-0963">Cytoplasm</keyword>
<gene>
    <name evidence="13" type="primary">Dnal1_1</name>
    <name evidence="13" type="ORF">CM83_17904</name>
</gene>
<sequence>ITQLGKLANSNVGNSVSSSCARGPRASCGGDECSDSIIPSQPIPVNYCLCFNWNMAEKTSTVKDAIREWEQTTGDKAVAARELDLQFFYPPISVMDSSLLSLDKCEKLFLSTNVIGKIQNLQNMKSLTVLSLARNSITTIAGIESVAGTLEELYLSYNHINNLKGISVMNKLKTLYLNNNALKDINEVLRISDLPFVEDVSFIGNPVSERMEESEWQQIMYKKVPNLRRLDGAFRTY</sequence>
<feature type="compositionally biased region" description="Low complexity" evidence="12">
    <location>
        <begin position="9"/>
        <end position="19"/>
    </location>
</feature>
<feature type="non-terminal residue" evidence="13">
    <location>
        <position position="1"/>
    </location>
</feature>
<evidence type="ECO:0000256" key="12">
    <source>
        <dbReference type="SAM" id="MobiDB-lite"/>
    </source>
</evidence>
<keyword evidence="6" id="KW-0243">Dynein</keyword>
<keyword evidence="7" id="KW-0505">Motor protein</keyword>
<keyword evidence="8" id="KW-0206">Cytoskeleton</keyword>
<dbReference type="SMART" id="SM00365">
    <property type="entry name" value="LRR_SD22"/>
    <property type="match status" value="4"/>
</dbReference>
<evidence type="ECO:0000256" key="8">
    <source>
        <dbReference type="ARBA" id="ARBA00023212"/>
    </source>
</evidence>
<evidence type="ECO:0000256" key="1">
    <source>
        <dbReference type="ARBA" id="ARBA00004430"/>
    </source>
</evidence>